<dbReference type="Gene3D" id="3.90.1200.10">
    <property type="match status" value="1"/>
</dbReference>
<sequence>MNQFNVERLQSVLNFFSVPKKKYRFKPITNGLINDTFFVLEGDKTLYILQKINNSVFNDIEGMMSNMQNALVHLKDQDYKALELIPTLDKKSYHFQNGFWRLTSYIEQSVTYNTTSRVDVAFEAGKIIGKFHSLLAKVDMEKYVDTIPHFHDLEFREEQFKKSILGAKKRKLQTAKTAIAFVNETFEYIGLAKTEEQPLRICHNDTKLNNILFSKVDDTALCLIDLDTLMKGCFYYDFGDAVRTIVNTAPEDETDHSKIIFETALFEAFLKGLSENASFLTKNEIASMPFGVIVMPFLHGLRALTDYLNENIYYKVSYDNQNLDRALSLFDFTKKAIANTKYMKATITRTFI</sequence>
<proteinExistence type="predicted"/>
<reference evidence="2 3" key="1">
    <citation type="journal article" date="2006" name="Int. J. Syst. Evol. Microbiol.">
        <title>Costertonia aggregata gen. nov., sp. nov., a mesophilic marine bacterium of the family Flavobacteriaceae, isolated from a mature biofilm.</title>
        <authorList>
            <person name="Kwon K.K."/>
            <person name="Lee Y.K."/>
            <person name="Lee H.K."/>
        </authorList>
    </citation>
    <scope>NUCLEOTIDE SEQUENCE [LARGE SCALE GENOMIC DNA]</scope>
    <source>
        <strain evidence="2 3">KCCM 42265</strain>
    </source>
</reference>
<evidence type="ECO:0000313" key="3">
    <source>
        <dbReference type="Proteomes" id="UP000509302"/>
    </source>
</evidence>
<dbReference type="Proteomes" id="UP000509302">
    <property type="component" value="Chromosome"/>
</dbReference>
<dbReference type="Pfam" id="PF01636">
    <property type="entry name" value="APH"/>
    <property type="match status" value="1"/>
</dbReference>
<evidence type="ECO:0000259" key="1">
    <source>
        <dbReference type="Pfam" id="PF01636"/>
    </source>
</evidence>
<name>A0A7H9AMK9_9FLAO</name>
<keyword evidence="3" id="KW-1185">Reference proteome</keyword>
<dbReference type="PANTHER" id="PTHR21064">
    <property type="entry name" value="AMINOGLYCOSIDE PHOSPHOTRANSFERASE DOMAIN-CONTAINING PROTEIN-RELATED"/>
    <property type="match status" value="1"/>
</dbReference>
<dbReference type="AlphaFoldDB" id="A0A7H9AMK9"/>
<dbReference type="InterPro" id="IPR002575">
    <property type="entry name" value="Aminoglycoside_PTrfase"/>
</dbReference>
<dbReference type="SUPFAM" id="SSF56112">
    <property type="entry name" value="Protein kinase-like (PK-like)"/>
    <property type="match status" value="1"/>
</dbReference>
<evidence type="ECO:0000313" key="2">
    <source>
        <dbReference type="EMBL" id="QLG44681.1"/>
    </source>
</evidence>
<dbReference type="InterPro" id="IPR050249">
    <property type="entry name" value="Pseudomonas-type_ThrB"/>
</dbReference>
<accession>A0A7H9AMK9</accession>
<dbReference type="EMBL" id="CP058595">
    <property type="protein sequence ID" value="QLG44681.1"/>
    <property type="molecule type" value="Genomic_DNA"/>
</dbReference>
<feature type="domain" description="Aminoglycoside phosphotransferase" evidence="1">
    <location>
        <begin position="25"/>
        <end position="250"/>
    </location>
</feature>
<organism evidence="2 3">
    <name type="scientific">Costertonia aggregata</name>
    <dbReference type="NCBI Taxonomy" id="343403"/>
    <lineage>
        <taxon>Bacteria</taxon>
        <taxon>Pseudomonadati</taxon>
        <taxon>Bacteroidota</taxon>
        <taxon>Flavobacteriia</taxon>
        <taxon>Flavobacteriales</taxon>
        <taxon>Flavobacteriaceae</taxon>
        <taxon>Costertonia</taxon>
    </lineage>
</organism>
<dbReference type="RefSeq" id="WP_179241015.1">
    <property type="nucleotide sequence ID" value="NZ_CP058595.1"/>
</dbReference>
<dbReference type="PANTHER" id="PTHR21064:SF5">
    <property type="entry name" value="SLR1880 PROTEIN"/>
    <property type="match status" value="1"/>
</dbReference>
<dbReference type="KEGG" id="cagg:HYG79_04750"/>
<dbReference type="InterPro" id="IPR011009">
    <property type="entry name" value="Kinase-like_dom_sf"/>
</dbReference>
<keyword evidence="2" id="KW-0808">Transferase</keyword>
<gene>
    <name evidence="2" type="ORF">HYG79_04750</name>
</gene>
<dbReference type="GO" id="GO:0016740">
    <property type="term" value="F:transferase activity"/>
    <property type="evidence" value="ECO:0007669"/>
    <property type="project" value="UniProtKB-KW"/>
</dbReference>
<protein>
    <submittedName>
        <fullName evidence="2">Aminoglycoside phosphotransferase family protein</fullName>
    </submittedName>
</protein>